<reference evidence="2" key="1">
    <citation type="submission" date="2021-10" db="EMBL/GenBank/DDBJ databases">
        <title>Melipona bicolor Genome sequencing and assembly.</title>
        <authorList>
            <person name="Araujo N.S."/>
            <person name="Arias M.C."/>
        </authorList>
    </citation>
    <scope>NUCLEOTIDE SEQUENCE</scope>
    <source>
        <strain evidence="2">USP_2M_L1-L4_2017</strain>
        <tissue evidence="2">Whole body</tissue>
    </source>
</reference>
<evidence type="ECO:0000256" key="1">
    <source>
        <dbReference type="SAM" id="MobiDB-lite"/>
    </source>
</evidence>
<evidence type="ECO:0000313" key="3">
    <source>
        <dbReference type="Proteomes" id="UP001177670"/>
    </source>
</evidence>
<dbReference type="AlphaFoldDB" id="A0AA40GBY5"/>
<keyword evidence="3" id="KW-1185">Reference proteome</keyword>
<sequence length="126" mass="13582">MARRGWQRACRDCNVESEESGAKGEETAATEGTCRPRKAEKDRVNARILIMATRPGLRIGQCFVSGCVFCSGFAKLRVASRRGSFLAAIGSTSGIVPFNGQPTNLILLNAGSLLGVLSLERCRFVM</sequence>
<name>A0AA40GBY5_9HYME</name>
<comment type="caution">
    <text evidence="2">The sequence shown here is derived from an EMBL/GenBank/DDBJ whole genome shotgun (WGS) entry which is preliminary data.</text>
</comment>
<feature type="region of interest" description="Disordered" evidence="1">
    <location>
        <begin position="17"/>
        <end position="36"/>
    </location>
</feature>
<feature type="compositionally biased region" description="Basic and acidic residues" evidence="1">
    <location>
        <begin position="17"/>
        <end position="26"/>
    </location>
</feature>
<gene>
    <name evidence="2" type="ORF">K0M31_007291</name>
</gene>
<dbReference type="EMBL" id="JAHYIQ010000002">
    <property type="protein sequence ID" value="KAK1134510.1"/>
    <property type="molecule type" value="Genomic_DNA"/>
</dbReference>
<organism evidence="2 3">
    <name type="scientific">Melipona bicolor</name>
    <dbReference type="NCBI Taxonomy" id="60889"/>
    <lineage>
        <taxon>Eukaryota</taxon>
        <taxon>Metazoa</taxon>
        <taxon>Ecdysozoa</taxon>
        <taxon>Arthropoda</taxon>
        <taxon>Hexapoda</taxon>
        <taxon>Insecta</taxon>
        <taxon>Pterygota</taxon>
        <taxon>Neoptera</taxon>
        <taxon>Endopterygota</taxon>
        <taxon>Hymenoptera</taxon>
        <taxon>Apocrita</taxon>
        <taxon>Aculeata</taxon>
        <taxon>Apoidea</taxon>
        <taxon>Anthophila</taxon>
        <taxon>Apidae</taxon>
        <taxon>Melipona</taxon>
    </lineage>
</organism>
<evidence type="ECO:0000313" key="2">
    <source>
        <dbReference type="EMBL" id="KAK1134510.1"/>
    </source>
</evidence>
<protein>
    <submittedName>
        <fullName evidence="2">Uncharacterized protein</fullName>
    </submittedName>
</protein>
<accession>A0AA40GBY5</accession>
<proteinExistence type="predicted"/>
<dbReference type="Proteomes" id="UP001177670">
    <property type="component" value="Unassembled WGS sequence"/>
</dbReference>